<comment type="caution">
    <text evidence="1">The sequence shown here is derived from an EMBL/GenBank/DDBJ whole genome shotgun (WGS) entry which is preliminary data.</text>
</comment>
<evidence type="ECO:0000313" key="2">
    <source>
        <dbReference type="Proteomes" id="UP000314294"/>
    </source>
</evidence>
<dbReference type="EMBL" id="SRLO01000564">
    <property type="protein sequence ID" value="TNN51969.1"/>
    <property type="molecule type" value="Genomic_DNA"/>
</dbReference>
<organism evidence="1 2">
    <name type="scientific">Liparis tanakae</name>
    <name type="common">Tanaka's snailfish</name>
    <dbReference type="NCBI Taxonomy" id="230148"/>
    <lineage>
        <taxon>Eukaryota</taxon>
        <taxon>Metazoa</taxon>
        <taxon>Chordata</taxon>
        <taxon>Craniata</taxon>
        <taxon>Vertebrata</taxon>
        <taxon>Euteleostomi</taxon>
        <taxon>Actinopterygii</taxon>
        <taxon>Neopterygii</taxon>
        <taxon>Teleostei</taxon>
        <taxon>Neoteleostei</taxon>
        <taxon>Acanthomorphata</taxon>
        <taxon>Eupercaria</taxon>
        <taxon>Perciformes</taxon>
        <taxon>Cottioidei</taxon>
        <taxon>Cottales</taxon>
        <taxon>Liparidae</taxon>
        <taxon>Liparis</taxon>
    </lineage>
</organism>
<keyword evidence="2" id="KW-1185">Reference proteome</keyword>
<gene>
    <name evidence="1" type="ORF">EYF80_037819</name>
</gene>
<protein>
    <submittedName>
        <fullName evidence="1">Uncharacterized protein</fullName>
    </submittedName>
</protein>
<evidence type="ECO:0000313" key="1">
    <source>
        <dbReference type="EMBL" id="TNN51969.1"/>
    </source>
</evidence>
<sequence>MRNVNAPPFSQLKNPPETSYLALLLSSNQIFFASLILLGGGECGRSSTHILQLLPLLVLLLDPLLPVGQELLLVALLLRQLLPVLLQRLGRKWRRNSRLSVHSPGTFTMELRETGGGVLRHDEA</sequence>
<accession>A0A4Z2GF06</accession>
<dbReference type="AlphaFoldDB" id="A0A4Z2GF06"/>
<dbReference type="Proteomes" id="UP000314294">
    <property type="component" value="Unassembled WGS sequence"/>
</dbReference>
<reference evidence="1 2" key="1">
    <citation type="submission" date="2019-03" db="EMBL/GenBank/DDBJ databases">
        <title>First draft genome of Liparis tanakae, snailfish: a comprehensive survey of snailfish specific genes.</title>
        <authorList>
            <person name="Kim W."/>
            <person name="Song I."/>
            <person name="Jeong J.-H."/>
            <person name="Kim D."/>
            <person name="Kim S."/>
            <person name="Ryu S."/>
            <person name="Song J.Y."/>
            <person name="Lee S.K."/>
        </authorList>
    </citation>
    <scope>NUCLEOTIDE SEQUENCE [LARGE SCALE GENOMIC DNA]</scope>
    <source>
        <tissue evidence="1">Muscle</tissue>
    </source>
</reference>
<proteinExistence type="predicted"/>
<name>A0A4Z2GF06_9TELE</name>